<proteinExistence type="predicted"/>
<evidence type="ECO:0000313" key="1">
    <source>
        <dbReference type="EMBL" id="QTE76068.1"/>
    </source>
</evidence>
<reference evidence="1" key="2">
    <citation type="journal article" date="2021" name="Viruses">
        <title>Characterizing and Evaluating the Zoonotic Potential of Novel Viruses Discovered in Vampire Bats.</title>
        <authorList>
            <person name="Bergner L.M."/>
            <person name="Mollentze N."/>
            <person name="Orton R.J."/>
            <person name="Tello C."/>
            <person name="Broos A."/>
            <person name="Biek R."/>
            <person name="Streicker D.G."/>
        </authorList>
    </citation>
    <scope>NUCLEOTIDE SEQUENCE</scope>
    <source>
        <strain evidence="1">DesRot/Peru/LR3_F_DrHEV</strain>
    </source>
</reference>
<gene>
    <name evidence="1" type="primary">ORF3</name>
</gene>
<protein>
    <submittedName>
        <fullName evidence="1">Uncharacterized protein</fullName>
    </submittedName>
</protein>
<accession>A0A8A5D676</accession>
<sequence length="138" mass="15096">MGSMGGLMLRAPRVVGGAAPVGAAVPAPLPQAPLAVPPNPLLRPRFLHLTLNLSLTRISAVLCFGDSTTWLLAPFHWPFLVLQILSYILLPSARYCLSRMALTPTLWRPRVVIMLSTGWSQPHSGFGRLFLRLSVDFL</sequence>
<name>A0A8A5D676_9VIRU</name>
<organism evidence="1">
    <name type="scientific">Bat hepatitis E virus</name>
    <dbReference type="NCBI Taxonomy" id="1216472"/>
    <lineage>
        <taxon>Viruses</taxon>
        <taxon>Riboviria</taxon>
        <taxon>Orthornavirae</taxon>
        <taxon>Kitrinoviricota</taxon>
        <taxon>Alsuviricetes</taxon>
        <taxon>Hepelivirales</taxon>
        <taxon>Hepeviridae</taxon>
        <taxon>Orthohepevirinae</taxon>
        <taxon>Chirohepevirus</taxon>
        <taxon>Chirohepevirus eptesici</taxon>
    </lineage>
</organism>
<reference evidence="1" key="1">
    <citation type="submission" date="2020-11" db="EMBL/GenBank/DDBJ databases">
        <authorList>
            <person name="Bergner L."/>
            <person name="Mollentze N."/>
            <person name="Orton R."/>
            <person name="Tello C."/>
            <person name="Broos A."/>
            <person name="Biek R."/>
            <person name="Streicker D."/>
        </authorList>
    </citation>
    <scope>NUCLEOTIDE SEQUENCE</scope>
    <source>
        <strain evidence="1">DesRot/Peru/LR3_F_DrHEV</strain>
    </source>
</reference>
<dbReference type="EMBL" id="MW249014">
    <property type="protein sequence ID" value="QTE76068.1"/>
    <property type="molecule type" value="Genomic_RNA"/>
</dbReference>